<gene>
    <name evidence="1" type="ORF">NCTC11820_00618</name>
</gene>
<evidence type="ECO:0000313" key="1">
    <source>
        <dbReference type="EMBL" id="SQB64283.1"/>
    </source>
</evidence>
<protein>
    <recommendedName>
        <fullName evidence="3">Antitoxin VbhA domain-containing protein</fullName>
    </recommendedName>
</protein>
<evidence type="ECO:0000313" key="2">
    <source>
        <dbReference type="Proteomes" id="UP000250245"/>
    </source>
</evidence>
<proteinExistence type="predicted"/>
<evidence type="ECO:0008006" key="3">
    <source>
        <dbReference type="Google" id="ProtNLM"/>
    </source>
</evidence>
<organism evidence="1 2">
    <name type="scientific">Mobiluncus curtisii</name>
    <dbReference type="NCBI Taxonomy" id="2051"/>
    <lineage>
        <taxon>Bacteria</taxon>
        <taxon>Bacillati</taxon>
        <taxon>Actinomycetota</taxon>
        <taxon>Actinomycetes</taxon>
        <taxon>Actinomycetales</taxon>
        <taxon>Actinomycetaceae</taxon>
        <taxon>Mobiluncus</taxon>
    </lineage>
</organism>
<dbReference type="GeneID" id="55564243"/>
<reference evidence="1 2" key="1">
    <citation type="submission" date="2018-06" db="EMBL/GenBank/DDBJ databases">
        <authorList>
            <consortium name="Pathogen Informatics"/>
            <person name="Doyle S."/>
        </authorList>
    </citation>
    <scope>NUCLEOTIDE SEQUENCE [LARGE SCALE GENOMIC DNA]</scope>
    <source>
        <strain evidence="1 2">NCTC11820</strain>
    </source>
</reference>
<dbReference type="EMBL" id="UASJ01000001">
    <property type="protein sequence ID" value="SQB64283.1"/>
    <property type="molecule type" value="Genomic_DNA"/>
</dbReference>
<sequence length="72" mass="8586">MALELEKIFPDLFTGMTTEEIQRENDLWANQWLEGWQPDREQVKLGLMRRHGELTMDEFIKAVVKDAEEKYS</sequence>
<accession>A0A2X2YMU0</accession>
<dbReference type="Proteomes" id="UP000250245">
    <property type="component" value="Unassembled WGS sequence"/>
</dbReference>
<dbReference type="AlphaFoldDB" id="A0A2X2YMU0"/>
<name>A0A2X2YMU0_9ACTO</name>
<dbReference type="RefSeq" id="WP_013188561.1">
    <property type="nucleotide sequence ID" value="NZ_CP068112.1"/>
</dbReference>